<comment type="caution">
    <text evidence="4">The sequence shown here is derived from an EMBL/GenBank/DDBJ whole genome shotgun (WGS) entry which is preliminary data.</text>
</comment>
<dbReference type="Gene3D" id="3.90.79.10">
    <property type="entry name" value="Nucleoside Triphosphate Pyrophosphohydrolase"/>
    <property type="match status" value="1"/>
</dbReference>
<dbReference type="InterPro" id="IPR020084">
    <property type="entry name" value="NUDIX_hydrolase_CS"/>
</dbReference>
<dbReference type="GO" id="GO:0016787">
    <property type="term" value="F:hydrolase activity"/>
    <property type="evidence" value="ECO:0007669"/>
    <property type="project" value="UniProtKB-KW"/>
</dbReference>
<keyword evidence="5" id="KW-1185">Reference proteome</keyword>
<dbReference type="Pfam" id="PF14803">
    <property type="entry name" value="Zn_ribbon_Nudix"/>
    <property type="match status" value="1"/>
</dbReference>
<dbReference type="EMBL" id="JAAIJR010000022">
    <property type="protein sequence ID" value="NEX20163.1"/>
    <property type="molecule type" value="Genomic_DNA"/>
</dbReference>
<evidence type="ECO:0000313" key="4">
    <source>
        <dbReference type="EMBL" id="NEX20163.1"/>
    </source>
</evidence>
<comment type="cofactor">
    <cofactor evidence="1">
        <name>Mg(2+)</name>
        <dbReference type="ChEBI" id="CHEBI:18420"/>
    </cofactor>
</comment>
<accession>A0A6P1DSK2</accession>
<proteinExistence type="predicted"/>
<keyword evidence="2 4" id="KW-0378">Hydrolase</keyword>
<dbReference type="InterPro" id="IPR015797">
    <property type="entry name" value="NUDIX_hydrolase-like_dom_sf"/>
</dbReference>
<dbReference type="PROSITE" id="PS00893">
    <property type="entry name" value="NUDIX_BOX"/>
    <property type="match status" value="1"/>
</dbReference>
<dbReference type="PANTHER" id="PTHR43222">
    <property type="entry name" value="NUDIX HYDROLASE 23"/>
    <property type="match status" value="1"/>
</dbReference>
<gene>
    <name evidence="4" type="ORF">G3480_07520</name>
</gene>
<dbReference type="Pfam" id="PF00293">
    <property type="entry name" value="NUDIX"/>
    <property type="match status" value="1"/>
</dbReference>
<sequence>MKYCSDCGAPVGLRIPQGDNRERHVCDLCGTIHYQNPKVVVGCIPEWEDKILLCRRAIQPRHGLWTLPAGFMERGETTREGAARETLEEANARVEIGALYSLFNLPHIDQVYMLFRARLLDLDFSPGEESLEVRLFAESEIPWDVLAFQTIRETLDLYFKDRRRGRQGAMYSGDIIRALDGEQPRVHVTIHEDQA</sequence>
<dbReference type="PANTHER" id="PTHR43222:SF2">
    <property type="entry name" value="NUDIX HYDROLASE 23, CHLOROPLASTIC"/>
    <property type="match status" value="1"/>
</dbReference>
<dbReference type="InterPro" id="IPR029401">
    <property type="entry name" value="Nudix_N"/>
</dbReference>
<dbReference type="Proteomes" id="UP000471640">
    <property type="component" value="Unassembled WGS sequence"/>
</dbReference>
<evidence type="ECO:0000256" key="1">
    <source>
        <dbReference type="ARBA" id="ARBA00001946"/>
    </source>
</evidence>
<reference evidence="5" key="1">
    <citation type="journal article" date="2020" name="Microbiol. Resour. Announc.">
        <title>Draft Genome Sequences of Thiorhodococcus mannitoliphagus and Thiorhodococcus minor, Purple Sulfur Photosynthetic Bacteria in the Gammaproteobacterial Family Chromatiaceae.</title>
        <authorList>
            <person name="Aviles F.A."/>
            <person name="Meyer T.E."/>
            <person name="Kyndt J.A."/>
        </authorList>
    </citation>
    <scope>NUCLEOTIDE SEQUENCE [LARGE SCALE GENOMIC DNA]</scope>
    <source>
        <strain evidence="5">DSM 18266</strain>
    </source>
</reference>
<evidence type="ECO:0000259" key="3">
    <source>
        <dbReference type="PROSITE" id="PS51462"/>
    </source>
</evidence>
<protein>
    <submittedName>
        <fullName evidence="4">NUDIX hydrolase</fullName>
    </submittedName>
</protein>
<dbReference type="Gene3D" id="2.20.70.10">
    <property type="match status" value="1"/>
</dbReference>
<organism evidence="4 5">
    <name type="scientific">Thiorhodococcus mannitoliphagus</name>
    <dbReference type="NCBI Taxonomy" id="329406"/>
    <lineage>
        <taxon>Bacteria</taxon>
        <taxon>Pseudomonadati</taxon>
        <taxon>Pseudomonadota</taxon>
        <taxon>Gammaproteobacteria</taxon>
        <taxon>Chromatiales</taxon>
        <taxon>Chromatiaceae</taxon>
        <taxon>Thiorhodococcus</taxon>
    </lineage>
</organism>
<evidence type="ECO:0000313" key="5">
    <source>
        <dbReference type="Proteomes" id="UP000471640"/>
    </source>
</evidence>
<dbReference type="RefSeq" id="WP_164653229.1">
    <property type="nucleotide sequence ID" value="NZ_JAAIJR010000022.1"/>
</dbReference>
<dbReference type="CDD" id="cd04511">
    <property type="entry name" value="NUDIX_Hydrolase"/>
    <property type="match status" value="1"/>
</dbReference>
<name>A0A6P1DSK2_9GAMM</name>
<dbReference type="InterPro" id="IPR000086">
    <property type="entry name" value="NUDIX_hydrolase_dom"/>
</dbReference>
<evidence type="ECO:0000256" key="2">
    <source>
        <dbReference type="ARBA" id="ARBA00022801"/>
    </source>
</evidence>
<dbReference type="AlphaFoldDB" id="A0A6P1DSK2"/>
<feature type="domain" description="Nudix hydrolase" evidence="3">
    <location>
        <begin position="36"/>
        <end position="159"/>
    </location>
</feature>
<dbReference type="SUPFAM" id="SSF55811">
    <property type="entry name" value="Nudix"/>
    <property type="match status" value="1"/>
</dbReference>
<dbReference type="PROSITE" id="PS51462">
    <property type="entry name" value="NUDIX"/>
    <property type="match status" value="1"/>
</dbReference>
<reference evidence="4 5" key="2">
    <citation type="submission" date="2020-02" db="EMBL/GenBank/DDBJ databases">
        <title>Genome sequences of Thiorhodococcus mannitoliphagus and Thiorhodococcus minor, purple sulfur photosynthetic bacteria in the gammaproteobacterial family, Chromatiaceae.</title>
        <authorList>
            <person name="Aviles F.A."/>
            <person name="Meyer T.E."/>
            <person name="Kyndt J.A."/>
        </authorList>
    </citation>
    <scope>NUCLEOTIDE SEQUENCE [LARGE SCALE GENOMIC DNA]</scope>
    <source>
        <strain evidence="4 5">DSM 18266</strain>
    </source>
</reference>